<dbReference type="Gene3D" id="3.40.50.880">
    <property type="match status" value="1"/>
</dbReference>
<protein>
    <submittedName>
        <fullName evidence="2">Glutamine amidotransferase</fullName>
    </submittedName>
</protein>
<evidence type="ECO:0000313" key="3">
    <source>
        <dbReference type="Proteomes" id="UP000237222"/>
    </source>
</evidence>
<gene>
    <name evidence="2" type="ORF">C0068_17090</name>
</gene>
<sequence length="196" mass="21245">MNIGIYCYGNAEILDFAGPFEVFSTASRVSDEQPFTVFLVSEADGPVCARAGFTVIPNYHFGNHPQIDVLIVVGGVHHHEMSKPAVLSWIGKQAAQSSLTASVCTGVFLLAAAGVVSDHEVTTHWEDIPSLKECFPSLKVCEKLRWVDSEGVVSSGGISAGIDMSLYLVARLHSVDLAIRTARQMEFDWSMSPDKT</sequence>
<dbReference type="EMBL" id="PQGG01000040">
    <property type="protein sequence ID" value="POP51357.1"/>
    <property type="molecule type" value="Genomic_DNA"/>
</dbReference>
<comment type="caution">
    <text evidence="2">The sequence shown here is derived from an EMBL/GenBank/DDBJ whole genome shotgun (WGS) entry which is preliminary data.</text>
</comment>
<feature type="domain" description="DJ-1/PfpI" evidence="1">
    <location>
        <begin position="8"/>
        <end position="169"/>
    </location>
</feature>
<dbReference type="InterPro" id="IPR002818">
    <property type="entry name" value="DJ-1/PfpI"/>
</dbReference>
<dbReference type="SUPFAM" id="SSF52317">
    <property type="entry name" value="Class I glutamine amidotransferase-like"/>
    <property type="match status" value="1"/>
</dbReference>
<dbReference type="GO" id="GO:0006355">
    <property type="term" value="P:regulation of DNA-templated transcription"/>
    <property type="evidence" value="ECO:0007669"/>
    <property type="project" value="TreeGrafter"/>
</dbReference>
<reference evidence="2" key="1">
    <citation type="submission" date="2018-01" db="EMBL/GenBank/DDBJ databases">
        <authorList>
            <person name="Yu X.-D."/>
        </authorList>
    </citation>
    <scope>NUCLEOTIDE SEQUENCE</scope>
    <source>
        <strain evidence="2">ZX-21</strain>
    </source>
</reference>
<dbReference type="InterPro" id="IPR029062">
    <property type="entry name" value="Class_I_gatase-like"/>
</dbReference>
<evidence type="ECO:0000313" key="2">
    <source>
        <dbReference type="EMBL" id="POP51357.1"/>
    </source>
</evidence>
<dbReference type="PANTHER" id="PTHR43130">
    <property type="entry name" value="ARAC-FAMILY TRANSCRIPTIONAL REGULATOR"/>
    <property type="match status" value="1"/>
</dbReference>
<name>A0A2S4HBM0_9GAMM</name>
<dbReference type="Proteomes" id="UP000237222">
    <property type="component" value="Unassembled WGS sequence"/>
</dbReference>
<organism evidence="2 3">
    <name type="scientific">Zhongshania marina</name>
    <dbReference type="NCBI Taxonomy" id="2304603"/>
    <lineage>
        <taxon>Bacteria</taxon>
        <taxon>Pseudomonadati</taxon>
        <taxon>Pseudomonadota</taxon>
        <taxon>Gammaproteobacteria</taxon>
        <taxon>Cellvibrionales</taxon>
        <taxon>Spongiibacteraceae</taxon>
        <taxon>Zhongshania</taxon>
    </lineage>
</organism>
<dbReference type="InterPro" id="IPR052158">
    <property type="entry name" value="INH-QAR"/>
</dbReference>
<dbReference type="RefSeq" id="WP_103685692.1">
    <property type="nucleotide sequence ID" value="NZ_PQGG01000040.1"/>
</dbReference>
<dbReference type="CDD" id="cd03139">
    <property type="entry name" value="GATase1_PfpI_2"/>
    <property type="match status" value="1"/>
</dbReference>
<keyword evidence="2" id="KW-0315">Glutamine amidotransferase</keyword>
<dbReference type="PANTHER" id="PTHR43130:SF14">
    <property type="entry name" value="DJ-1_PFPI DOMAIN-CONTAINING PROTEIN"/>
    <property type="match status" value="1"/>
</dbReference>
<dbReference type="OrthoDB" id="9803764at2"/>
<dbReference type="Pfam" id="PF01965">
    <property type="entry name" value="DJ-1_PfpI"/>
    <property type="match status" value="1"/>
</dbReference>
<dbReference type="AlphaFoldDB" id="A0A2S4HBM0"/>
<evidence type="ECO:0000259" key="1">
    <source>
        <dbReference type="Pfam" id="PF01965"/>
    </source>
</evidence>
<proteinExistence type="predicted"/>
<accession>A0A2S4HBM0</accession>